<dbReference type="EMBL" id="JPKZ01001033">
    <property type="protein sequence ID" value="KHN84212.1"/>
    <property type="molecule type" value="Genomic_DNA"/>
</dbReference>
<proteinExistence type="predicted"/>
<name>A0A0B2VS60_TOXCA</name>
<dbReference type="AlphaFoldDB" id="A0A0B2VS60"/>
<keyword evidence="2" id="KW-1185">Reference proteome</keyword>
<accession>A0A0B2VS60</accession>
<comment type="caution">
    <text evidence="1">The sequence shown here is derived from an EMBL/GenBank/DDBJ whole genome shotgun (WGS) entry which is preliminary data.</text>
</comment>
<sequence length="127" mass="14318">LCSRRSGIKRSFLFNANGQPRREHAPRRPVLRAFSRALQLIDNLVRRALSSTYVSCYIRRSCPFAFEGLSRTKHHPNSLSALSFFANFFFRMRPLNVLVVLLVSANLPAAQQELLVGTLGSNHLSSC</sequence>
<feature type="non-terminal residue" evidence="1">
    <location>
        <position position="127"/>
    </location>
</feature>
<dbReference type="Proteomes" id="UP000031036">
    <property type="component" value="Unassembled WGS sequence"/>
</dbReference>
<organism evidence="1 2">
    <name type="scientific">Toxocara canis</name>
    <name type="common">Canine roundworm</name>
    <dbReference type="NCBI Taxonomy" id="6265"/>
    <lineage>
        <taxon>Eukaryota</taxon>
        <taxon>Metazoa</taxon>
        <taxon>Ecdysozoa</taxon>
        <taxon>Nematoda</taxon>
        <taxon>Chromadorea</taxon>
        <taxon>Rhabditida</taxon>
        <taxon>Spirurina</taxon>
        <taxon>Ascaridomorpha</taxon>
        <taxon>Ascaridoidea</taxon>
        <taxon>Toxocaridae</taxon>
        <taxon>Toxocara</taxon>
    </lineage>
</organism>
<evidence type="ECO:0000313" key="2">
    <source>
        <dbReference type="Proteomes" id="UP000031036"/>
    </source>
</evidence>
<reference evidence="1 2" key="1">
    <citation type="submission" date="2014-11" db="EMBL/GenBank/DDBJ databases">
        <title>Genetic blueprint of the zoonotic pathogen Toxocara canis.</title>
        <authorList>
            <person name="Zhu X.-Q."/>
            <person name="Korhonen P.K."/>
            <person name="Cai H."/>
            <person name="Young N.D."/>
            <person name="Nejsum P."/>
            <person name="von Samson-Himmelstjerna G."/>
            <person name="Boag P.R."/>
            <person name="Tan P."/>
            <person name="Li Q."/>
            <person name="Min J."/>
            <person name="Yang Y."/>
            <person name="Wang X."/>
            <person name="Fang X."/>
            <person name="Hall R.S."/>
            <person name="Hofmann A."/>
            <person name="Sternberg P.W."/>
            <person name="Jex A.R."/>
            <person name="Gasser R.B."/>
        </authorList>
    </citation>
    <scope>NUCLEOTIDE SEQUENCE [LARGE SCALE GENOMIC DNA]</scope>
    <source>
        <strain evidence="1">PN_DK_2014</strain>
    </source>
</reference>
<evidence type="ECO:0000313" key="1">
    <source>
        <dbReference type="EMBL" id="KHN84212.1"/>
    </source>
</evidence>
<gene>
    <name evidence="1" type="ORF">Tcan_01803</name>
</gene>
<protein>
    <submittedName>
        <fullName evidence="1">Uncharacterized protein</fullName>
    </submittedName>
</protein>
<feature type="non-terminal residue" evidence="1">
    <location>
        <position position="1"/>
    </location>
</feature>